<keyword evidence="3" id="KW-1185">Reference proteome</keyword>
<name>A0A4Z2GMI8_9TELE</name>
<proteinExistence type="predicted"/>
<reference evidence="2 3" key="1">
    <citation type="submission" date="2019-03" db="EMBL/GenBank/DDBJ databases">
        <title>First draft genome of Liparis tanakae, snailfish: a comprehensive survey of snailfish specific genes.</title>
        <authorList>
            <person name="Kim W."/>
            <person name="Song I."/>
            <person name="Jeong J.-H."/>
            <person name="Kim D."/>
            <person name="Kim S."/>
            <person name="Ryu S."/>
            <person name="Song J.Y."/>
            <person name="Lee S.K."/>
        </authorList>
    </citation>
    <scope>NUCLEOTIDE SEQUENCE [LARGE SCALE GENOMIC DNA]</scope>
    <source>
        <tissue evidence="2">Muscle</tissue>
    </source>
</reference>
<gene>
    <name evidence="2" type="ORF">EYF80_035772</name>
</gene>
<dbReference type="Proteomes" id="UP000314294">
    <property type="component" value="Unassembled WGS sequence"/>
</dbReference>
<protein>
    <submittedName>
        <fullName evidence="2">Uncharacterized protein</fullName>
    </submittedName>
</protein>
<sequence length="114" mass="12715">MWLNWLERITPAVDPRASAAVASWLSAATCLCAEKRSRTGSADGPAESVAQTTSRELHHLHPAANHKQIEVFRWRGVLSSRAIFGTEDEEAKYQAEGPLKAGTHCPLHRKHRHR</sequence>
<dbReference type="EMBL" id="SRLO01000499">
    <property type="protein sequence ID" value="TNN54004.1"/>
    <property type="molecule type" value="Genomic_DNA"/>
</dbReference>
<evidence type="ECO:0000313" key="2">
    <source>
        <dbReference type="EMBL" id="TNN54004.1"/>
    </source>
</evidence>
<organism evidence="2 3">
    <name type="scientific">Liparis tanakae</name>
    <name type="common">Tanaka's snailfish</name>
    <dbReference type="NCBI Taxonomy" id="230148"/>
    <lineage>
        <taxon>Eukaryota</taxon>
        <taxon>Metazoa</taxon>
        <taxon>Chordata</taxon>
        <taxon>Craniata</taxon>
        <taxon>Vertebrata</taxon>
        <taxon>Euteleostomi</taxon>
        <taxon>Actinopterygii</taxon>
        <taxon>Neopterygii</taxon>
        <taxon>Teleostei</taxon>
        <taxon>Neoteleostei</taxon>
        <taxon>Acanthomorphata</taxon>
        <taxon>Eupercaria</taxon>
        <taxon>Perciformes</taxon>
        <taxon>Cottioidei</taxon>
        <taxon>Cottales</taxon>
        <taxon>Liparidae</taxon>
        <taxon>Liparis</taxon>
    </lineage>
</organism>
<accession>A0A4Z2GMI8</accession>
<comment type="caution">
    <text evidence="2">The sequence shown here is derived from an EMBL/GenBank/DDBJ whole genome shotgun (WGS) entry which is preliminary data.</text>
</comment>
<evidence type="ECO:0000313" key="3">
    <source>
        <dbReference type="Proteomes" id="UP000314294"/>
    </source>
</evidence>
<evidence type="ECO:0000256" key="1">
    <source>
        <dbReference type="SAM" id="MobiDB-lite"/>
    </source>
</evidence>
<feature type="region of interest" description="Disordered" evidence="1">
    <location>
        <begin position="95"/>
        <end position="114"/>
    </location>
</feature>
<dbReference type="AlphaFoldDB" id="A0A4Z2GMI8"/>